<dbReference type="EMBL" id="JAVBVO010000005">
    <property type="protein sequence ID" value="MDZ5760249.1"/>
    <property type="molecule type" value="Genomic_DNA"/>
</dbReference>
<accession>A0AAW9K061</accession>
<dbReference type="GeneID" id="83606373"/>
<dbReference type="Gene3D" id="3.30.1490.480">
    <property type="entry name" value="Endolytic murein transglycosylase"/>
    <property type="match status" value="1"/>
</dbReference>
<dbReference type="CDD" id="cd08010">
    <property type="entry name" value="MltG_like"/>
    <property type="match status" value="1"/>
</dbReference>
<organism evidence="9 10">
    <name type="scientific">Carnobacterium maltaromaticum</name>
    <name type="common">Carnobacterium piscicola</name>
    <dbReference type="NCBI Taxonomy" id="2751"/>
    <lineage>
        <taxon>Bacteria</taxon>
        <taxon>Bacillati</taxon>
        <taxon>Bacillota</taxon>
        <taxon>Bacilli</taxon>
        <taxon>Lactobacillales</taxon>
        <taxon>Carnobacteriaceae</taxon>
        <taxon>Carnobacterium</taxon>
    </lineage>
</organism>
<dbReference type="GO" id="GO:0009252">
    <property type="term" value="P:peptidoglycan biosynthetic process"/>
    <property type="evidence" value="ECO:0007669"/>
    <property type="project" value="UniProtKB-UniRule"/>
</dbReference>
<dbReference type="NCBIfam" id="TIGR00247">
    <property type="entry name" value="endolytic transglycosylase MltG"/>
    <property type="match status" value="1"/>
</dbReference>
<dbReference type="HAMAP" id="MF_02065">
    <property type="entry name" value="MltG"/>
    <property type="match status" value="1"/>
</dbReference>
<dbReference type="PANTHER" id="PTHR30518:SF2">
    <property type="entry name" value="ENDOLYTIC MUREIN TRANSGLYCOSYLASE"/>
    <property type="match status" value="1"/>
</dbReference>
<comment type="function">
    <text evidence="7">Functions as a peptidoglycan terminase that cleaves nascent peptidoglycan strands endolytically to terminate their elongation.</text>
</comment>
<name>A0AAW9K061_CARML</name>
<dbReference type="GO" id="GO:0071555">
    <property type="term" value="P:cell wall organization"/>
    <property type="evidence" value="ECO:0007669"/>
    <property type="project" value="UniProtKB-KW"/>
</dbReference>
<evidence type="ECO:0000256" key="8">
    <source>
        <dbReference type="SAM" id="MobiDB-lite"/>
    </source>
</evidence>
<keyword evidence="6 7" id="KW-0961">Cell wall biogenesis/degradation</keyword>
<dbReference type="RefSeq" id="WP_010050589.1">
    <property type="nucleotide sequence ID" value="NZ_BJOJ01000005.1"/>
</dbReference>
<keyword evidence="3 7" id="KW-1133">Transmembrane helix</keyword>
<evidence type="ECO:0000256" key="6">
    <source>
        <dbReference type="ARBA" id="ARBA00023316"/>
    </source>
</evidence>
<evidence type="ECO:0000256" key="3">
    <source>
        <dbReference type="ARBA" id="ARBA00022989"/>
    </source>
</evidence>
<dbReference type="EC" id="4.2.2.29" evidence="7"/>
<dbReference type="Pfam" id="PF02618">
    <property type="entry name" value="YceG"/>
    <property type="match status" value="1"/>
</dbReference>
<evidence type="ECO:0000313" key="9">
    <source>
        <dbReference type="EMBL" id="MDZ5760249.1"/>
    </source>
</evidence>
<gene>
    <name evidence="7 9" type="primary">mltG</name>
    <name evidence="9" type="ORF">RAK27_16545</name>
</gene>
<comment type="caution">
    <text evidence="9">The sequence shown here is derived from an EMBL/GenBank/DDBJ whole genome shotgun (WGS) entry which is preliminary data.</text>
</comment>
<dbReference type="Proteomes" id="UP001290462">
    <property type="component" value="Unassembled WGS sequence"/>
</dbReference>
<comment type="subcellular location">
    <subcellularLocation>
        <location evidence="7">Cell membrane</location>
        <topology evidence="7">Single-pass membrane protein</topology>
    </subcellularLocation>
</comment>
<feature type="site" description="Important for catalytic activity" evidence="7">
    <location>
        <position position="266"/>
    </location>
</feature>
<evidence type="ECO:0000256" key="5">
    <source>
        <dbReference type="ARBA" id="ARBA00023239"/>
    </source>
</evidence>
<feature type="transmembrane region" description="Helical" evidence="7">
    <location>
        <begin position="36"/>
        <end position="59"/>
    </location>
</feature>
<evidence type="ECO:0000256" key="2">
    <source>
        <dbReference type="ARBA" id="ARBA00022692"/>
    </source>
</evidence>
<comment type="catalytic activity">
    <reaction evidence="7">
        <text>a peptidoglycan chain = a peptidoglycan chain with N-acetyl-1,6-anhydromuramyl-[peptide] at the reducing end + a peptidoglycan chain with N-acetylglucosamine at the non-reducing end.</text>
        <dbReference type="EC" id="4.2.2.29"/>
    </reaction>
</comment>
<evidence type="ECO:0000256" key="1">
    <source>
        <dbReference type="ARBA" id="ARBA00022475"/>
    </source>
</evidence>
<evidence type="ECO:0000256" key="4">
    <source>
        <dbReference type="ARBA" id="ARBA00023136"/>
    </source>
</evidence>
<dbReference type="PANTHER" id="PTHR30518">
    <property type="entry name" value="ENDOLYTIC MUREIN TRANSGLYCOSYLASE"/>
    <property type="match status" value="1"/>
</dbReference>
<evidence type="ECO:0000313" key="10">
    <source>
        <dbReference type="Proteomes" id="UP001290462"/>
    </source>
</evidence>
<proteinExistence type="inferred from homology"/>
<keyword evidence="1 7" id="KW-1003">Cell membrane</keyword>
<comment type="similarity">
    <text evidence="7">Belongs to the transglycosylase MltG family.</text>
</comment>
<dbReference type="InterPro" id="IPR003770">
    <property type="entry name" value="MLTG-like"/>
</dbReference>
<keyword evidence="5 7" id="KW-0456">Lyase</keyword>
<protein>
    <recommendedName>
        <fullName evidence="7">Endolytic murein transglycosylase</fullName>
        <ecNumber evidence="7">4.2.2.29</ecNumber>
    </recommendedName>
    <alternativeName>
        <fullName evidence="7">Peptidoglycan lytic transglycosylase</fullName>
    </alternativeName>
    <alternativeName>
        <fullName evidence="7">Peptidoglycan polymerization terminase</fullName>
    </alternativeName>
</protein>
<keyword evidence="2 7" id="KW-0812">Transmembrane</keyword>
<feature type="region of interest" description="Disordered" evidence="8">
    <location>
        <begin position="1"/>
        <end position="22"/>
    </location>
</feature>
<dbReference type="GO" id="GO:0005886">
    <property type="term" value="C:plasma membrane"/>
    <property type="evidence" value="ECO:0007669"/>
    <property type="project" value="UniProtKB-SubCell"/>
</dbReference>
<reference evidence="9" key="1">
    <citation type="submission" date="2023-08" db="EMBL/GenBank/DDBJ databases">
        <title>Genomic characterization of piscicolin 126 produced by Carnobacterium maltaromaticum CM22 strain isolated from salmon (Salmo salar).</title>
        <authorList>
            <person name="Gonzalez-Gragera E."/>
            <person name="Garcia-Lopez J.D."/>
            <person name="Teso-Perez C."/>
            <person name="Gimenez-Hernandez I."/>
            <person name="Peralta-Sanchez J.M."/>
            <person name="Valdivia E."/>
            <person name="Montalban-Lopez M."/>
            <person name="Martin-Platero A.M."/>
            <person name="Banos A."/>
            <person name="Martinez-Bueno M."/>
        </authorList>
    </citation>
    <scope>NUCLEOTIDE SEQUENCE</scope>
    <source>
        <strain evidence="9">CM22</strain>
    </source>
</reference>
<dbReference type="AlphaFoldDB" id="A0AAW9K061"/>
<feature type="compositionally biased region" description="Basic and acidic residues" evidence="8">
    <location>
        <begin position="8"/>
        <end position="22"/>
    </location>
</feature>
<dbReference type="GO" id="GO:0008932">
    <property type="term" value="F:lytic endotransglycosylase activity"/>
    <property type="evidence" value="ECO:0007669"/>
    <property type="project" value="UniProtKB-UniRule"/>
</dbReference>
<keyword evidence="4 7" id="KW-0472">Membrane</keyword>
<sequence>MGNNNENQSEKQEKLVAESHSRMLEREKESKVVKKIVLSIISVLLVLVVILGFVGYRYVSTSLEPLDPKSEKKISVEVPIGSTSKEIAKILEDKNIIKSALVFNYYVKTNNAADFLAGFYQLSPSMTLDELITELQKGGSTDPSKTILIKEGYTLDQIADSIAKSTKFKADEVMALVQNQAFLDQMHKKYPKLLDSAMSAENVKYRLEGYLFPAVYDFSAKMTLDEIIEKMISKTNEVLYPFYGTINAQGKTVQQVMTVASLLEKEGVSYEDRTKIASVFYNRIAEDMPLQTDISVLYALGEHKEFISIKETEVESPYNLYVNKGFGPGPFNSPSLEAIKAALNPVDSSYLFFLADTDTGKVYFADTYEEHLELKEKYIDSKLEK</sequence>
<evidence type="ECO:0000256" key="7">
    <source>
        <dbReference type="HAMAP-Rule" id="MF_02065"/>
    </source>
</evidence>